<protein>
    <submittedName>
        <fullName evidence="2">Uncharacterized protein</fullName>
    </submittedName>
</protein>
<feature type="compositionally biased region" description="Polar residues" evidence="1">
    <location>
        <begin position="20"/>
        <end position="29"/>
    </location>
</feature>
<reference evidence="3" key="1">
    <citation type="journal article" date="2019" name="Int. J. Syst. Evol. Microbiol.">
        <title>The Global Catalogue of Microorganisms (GCM) 10K type strain sequencing project: providing services to taxonomists for standard genome sequencing and annotation.</title>
        <authorList>
            <consortium name="The Broad Institute Genomics Platform"/>
            <consortium name="The Broad Institute Genome Sequencing Center for Infectious Disease"/>
            <person name="Wu L."/>
            <person name="Ma J."/>
        </authorList>
    </citation>
    <scope>NUCLEOTIDE SEQUENCE [LARGE SCALE GENOMIC DNA]</scope>
    <source>
        <strain evidence="3">KCTC 62195</strain>
    </source>
</reference>
<gene>
    <name evidence="2" type="ORF">ACFOJE_15130</name>
</gene>
<name>A0ABV7AXB3_9GAMM</name>
<feature type="region of interest" description="Disordered" evidence="1">
    <location>
        <begin position="1"/>
        <end position="29"/>
    </location>
</feature>
<evidence type="ECO:0000313" key="2">
    <source>
        <dbReference type="EMBL" id="MFC2973536.1"/>
    </source>
</evidence>
<organism evidence="2 3">
    <name type="scientific">Azotobacter bryophylli</name>
    <dbReference type="NCBI Taxonomy" id="1986537"/>
    <lineage>
        <taxon>Bacteria</taxon>
        <taxon>Pseudomonadati</taxon>
        <taxon>Pseudomonadota</taxon>
        <taxon>Gammaproteobacteria</taxon>
        <taxon>Pseudomonadales</taxon>
        <taxon>Pseudomonadaceae</taxon>
        <taxon>Azotobacter</taxon>
    </lineage>
</organism>
<sequence>MDKGWQCGGMPLERVPNRRPGQTTPRQNGKATLARLCGHAVDLTRGQPVWLSPEEQDALSPMAELGYLEYSFRPSSPDMAVCHCIQPNLFEFYFFYRWLPEHSHCFRPKRQ</sequence>
<dbReference type="EMBL" id="JBHRSJ010000031">
    <property type="protein sequence ID" value="MFC2973536.1"/>
    <property type="molecule type" value="Genomic_DNA"/>
</dbReference>
<evidence type="ECO:0000313" key="3">
    <source>
        <dbReference type="Proteomes" id="UP001595457"/>
    </source>
</evidence>
<proteinExistence type="predicted"/>
<dbReference type="RefSeq" id="WP_377815289.1">
    <property type="nucleotide sequence ID" value="NZ_JBHRSJ010000031.1"/>
</dbReference>
<comment type="caution">
    <text evidence="2">The sequence shown here is derived from an EMBL/GenBank/DDBJ whole genome shotgun (WGS) entry which is preliminary data.</text>
</comment>
<keyword evidence="3" id="KW-1185">Reference proteome</keyword>
<accession>A0ABV7AXB3</accession>
<evidence type="ECO:0000256" key="1">
    <source>
        <dbReference type="SAM" id="MobiDB-lite"/>
    </source>
</evidence>
<dbReference type="Proteomes" id="UP001595457">
    <property type="component" value="Unassembled WGS sequence"/>
</dbReference>